<dbReference type="GO" id="GO:0016763">
    <property type="term" value="F:pentosyltransferase activity"/>
    <property type="evidence" value="ECO:0007669"/>
    <property type="project" value="TreeGrafter"/>
</dbReference>
<dbReference type="AlphaFoldDB" id="A0A4U5J8R5"/>
<dbReference type="Proteomes" id="UP000308037">
    <property type="component" value="Unassembled WGS sequence"/>
</dbReference>
<feature type="transmembrane region" description="Helical" evidence="9">
    <location>
        <begin position="199"/>
        <end position="218"/>
    </location>
</feature>
<dbReference type="GO" id="GO:0005886">
    <property type="term" value="C:plasma membrane"/>
    <property type="evidence" value="ECO:0007669"/>
    <property type="project" value="UniProtKB-SubCell"/>
</dbReference>
<dbReference type="EMBL" id="QKNX01000009">
    <property type="protein sequence ID" value="TKR24486.1"/>
    <property type="molecule type" value="Genomic_DNA"/>
</dbReference>
<feature type="transmembrane region" description="Helical" evidence="9">
    <location>
        <begin position="129"/>
        <end position="145"/>
    </location>
</feature>
<evidence type="ECO:0000256" key="4">
    <source>
        <dbReference type="ARBA" id="ARBA00022679"/>
    </source>
</evidence>
<evidence type="ECO:0000313" key="13">
    <source>
        <dbReference type="Proteomes" id="UP000308037"/>
    </source>
</evidence>
<keyword evidence="3" id="KW-0328">Glycosyltransferase</keyword>
<keyword evidence="5 9" id="KW-0812">Transmembrane</keyword>
<evidence type="ECO:0000256" key="8">
    <source>
        <dbReference type="SAM" id="MobiDB-lite"/>
    </source>
</evidence>
<reference evidence="12 13" key="1">
    <citation type="submission" date="2019-04" db="EMBL/GenBank/DDBJ databases">
        <title>Natronomonas sp. F20-122 a newhaloarchaeon isolated from a saline saltern of Isla Bacuta, Huelva, Spain.</title>
        <authorList>
            <person name="Duran-Viseras A."/>
            <person name="Sanchez-Porro C."/>
            <person name="Ventosa A."/>
        </authorList>
    </citation>
    <scope>NUCLEOTIDE SEQUENCE [LARGE SCALE GENOMIC DNA]</scope>
    <source>
        <strain evidence="12 13">F20-122</strain>
    </source>
</reference>
<proteinExistence type="predicted"/>
<feature type="transmembrane region" description="Helical" evidence="9">
    <location>
        <begin position="304"/>
        <end position="323"/>
    </location>
</feature>
<feature type="transmembrane region" description="Helical" evidence="9">
    <location>
        <begin position="230"/>
        <end position="250"/>
    </location>
</feature>
<protein>
    <submittedName>
        <fullName evidence="12">Glycosyltransferase family 39 protein</fullName>
    </submittedName>
</protein>
<keyword evidence="7 9" id="KW-0472">Membrane</keyword>
<evidence type="ECO:0000313" key="12">
    <source>
        <dbReference type="EMBL" id="TKR24486.1"/>
    </source>
</evidence>
<feature type="domain" description="DUF7846" evidence="11">
    <location>
        <begin position="477"/>
        <end position="650"/>
    </location>
</feature>
<dbReference type="InterPro" id="IPR050297">
    <property type="entry name" value="LipidA_mod_glycosyltrf_83"/>
</dbReference>
<evidence type="ECO:0000256" key="6">
    <source>
        <dbReference type="ARBA" id="ARBA00022989"/>
    </source>
</evidence>
<keyword evidence="13" id="KW-1185">Reference proteome</keyword>
<evidence type="ECO:0000259" key="10">
    <source>
        <dbReference type="Pfam" id="PF13231"/>
    </source>
</evidence>
<dbReference type="InterPro" id="IPR038731">
    <property type="entry name" value="RgtA/B/C-like"/>
</dbReference>
<evidence type="ECO:0000259" key="11">
    <source>
        <dbReference type="Pfam" id="PF25230"/>
    </source>
</evidence>
<evidence type="ECO:0000256" key="9">
    <source>
        <dbReference type="SAM" id="Phobius"/>
    </source>
</evidence>
<evidence type="ECO:0000256" key="7">
    <source>
        <dbReference type="ARBA" id="ARBA00023136"/>
    </source>
</evidence>
<dbReference type="Pfam" id="PF13231">
    <property type="entry name" value="PMT_2"/>
    <property type="match status" value="1"/>
</dbReference>
<feature type="transmembrane region" description="Helical" evidence="9">
    <location>
        <begin position="344"/>
        <end position="365"/>
    </location>
</feature>
<dbReference type="InterPro" id="IPR057168">
    <property type="entry name" value="DUF7846"/>
</dbReference>
<dbReference type="PANTHER" id="PTHR33908:SF11">
    <property type="entry name" value="MEMBRANE PROTEIN"/>
    <property type="match status" value="1"/>
</dbReference>
<dbReference type="PANTHER" id="PTHR33908">
    <property type="entry name" value="MANNOSYLTRANSFERASE YKCB-RELATED"/>
    <property type="match status" value="1"/>
</dbReference>
<feature type="transmembrane region" description="Helical" evidence="9">
    <location>
        <begin position="427"/>
        <end position="448"/>
    </location>
</feature>
<keyword evidence="6 9" id="KW-1133">Transmembrane helix</keyword>
<keyword evidence="2" id="KW-1003">Cell membrane</keyword>
<feature type="transmembrane region" description="Helical" evidence="9">
    <location>
        <begin position="385"/>
        <end position="406"/>
    </location>
</feature>
<feature type="transmembrane region" description="Helical" evidence="9">
    <location>
        <begin position="105"/>
        <end position="122"/>
    </location>
</feature>
<comment type="subcellular location">
    <subcellularLocation>
        <location evidence="1">Cell membrane</location>
        <topology evidence="1">Multi-pass membrane protein</topology>
    </subcellularLocation>
</comment>
<evidence type="ECO:0000256" key="2">
    <source>
        <dbReference type="ARBA" id="ARBA00022475"/>
    </source>
</evidence>
<name>A0A4U5J8R5_9EURY</name>
<dbReference type="GO" id="GO:0008610">
    <property type="term" value="P:lipid biosynthetic process"/>
    <property type="evidence" value="ECO:0007669"/>
    <property type="project" value="UniProtKB-ARBA"/>
</dbReference>
<feature type="region of interest" description="Disordered" evidence="8">
    <location>
        <begin position="681"/>
        <end position="704"/>
    </location>
</feature>
<sequence>MRRLANGLDATTAAAAAVATTAGLAVLVVSITVFAYHSSNHDEGVYLLQAAMLLQGQLELHAGDLAGAFHPWFFVEDAGRLYPKYAPVPAAMFAASMALFGEPRVTLAVVAAVNAALVYALGSMAFDRRVGVVAAILFSASPLALVTTSAFLPYAPTTALNLVFAVAYLRSVRDESAVVAAVAGGAIGLAFFARPLTAVLFAIPFVLHALFSLARSLVDEGVVLSGVVRRRGLTALVGLAFVGVALAYNARMTGSPLVFPYEAFAPRDGPGFGTRRILGHSVDYTPQLALEANGYALYYLVTRWFVAGPIGTALAAVGLALAARSWLEPRWTRSASDSIERTAGLLLAGPLVTVPLGNLFFWGNYNLLATMSDPTDGLVSQFGPFYHFDLLLPLSVFAAVAAVAAWDRLPALRGRLDSTLSPRAGRAIVAVVLVASLVGFGVTAAAAVSTPLDRNAAYADKYEIAYEPIETADLEDALVFLPTPYGEWQNHPFQYLRNDGGLDGSVVYALDREPDEDFAVLDAYPNRTTYRYAYRGEWTPNANRHVTPKLEAIEVRRGTALSGDTVVGVPPRVEYAMVRLESRAGGRAEYAVADPGESIAVPWSVDRDAARLGALDADSDPSIRVGEDDVVVLTITLTQPDGGTLTYRQETTVRTDTDGVEAVWPPERSVCPLVTDCGNEGTYLPDEPDSHRDGVSFETSLTRA</sequence>
<keyword evidence="4 12" id="KW-0808">Transferase</keyword>
<organism evidence="12 13">
    <name type="scientific">Natronomonas salsuginis</name>
    <dbReference type="NCBI Taxonomy" id="2217661"/>
    <lineage>
        <taxon>Archaea</taxon>
        <taxon>Methanobacteriati</taxon>
        <taxon>Methanobacteriota</taxon>
        <taxon>Stenosarchaea group</taxon>
        <taxon>Halobacteria</taxon>
        <taxon>Halobacteriales</taxon>
        <taxon>Natronomonadaceae</taxon>
        <taxon>Natronomonas</taxon>
    </lineage>
</organism>
<feature type="transmembrane region" description="Helical" evidence="9">
    <location>
        <begin position="12"/>
        <end position="36"/>
    </location>
</feature>
<accession>A0A4U5J8R5</accession>
<evidence type="ECO:0000256" key="1">
    <source>
        <dbReference type="ARBA" id="ARBA00004651"/>
    </source>
</evidence>
<evidence type="ECO:0000256" key="3">
    <source>
        <dbReference type="ARBA" id="ARBA00022676"/>
    </source>
</evidence>
<dbReference type="Pfam" id="PF25230">
    <property type="entry name" value="DUF7846"/>
    <property type="match status" value="1"/>
</dbReference>
<feature type="domain" description="Glycosyltransferase RgtA/B/C/D-like" evidence="10">
    <location>
        <begin position="86"/>
        <end position="224"/>
    </location>
</feature>
<gene>
    <name evidence="12" type="ORF">DM868_14540</name>
</gene>
<comment type="caution">
    <text evidence="12">The sequence shown here is derived from an EMBL/GenBank/DDBJ whole genome shotgun (WGS) entry which is preliminary data.</text>
</comment>
<evidence type="ECO:0000256" key="5">
    <source>
        <dbReference type="ARBA" id="ARBA00022692"/>
    </source>
</evidence>